<accession>A0ABU5K5A5</accession>
<dbReference type="RefSeq" id="WP_374219965.1">
    <property type="nucleotide sequence ID" value="NZ_JAXOVW010000270.1"/>
</dbReference>
<name>A0ABU5K5A5_9BACI</name>
<dbReference type="InterPro" id="IPR025560">
    <property type="entry name" value="Imm22"/>
</dbReference>
<evidence type="ECO:0000313" key="1">
    <source>
        <dbReference type="EMBL" id="MDZ5610825.1"/>
    </source>
</evidence>
<organism evidence="1 2">
    <name type="scientific">Bacillus bingmayongensis</name>
    <dbReference type="NCBI Taxonomy" id="1150157"/>
    <lineage>
        <taxon>Bacteria</taxon>
        <taxon>Bacillati</taxon>
        <taxon>Bacillota</taxon>
        <taxon>Bacilli</taxon>
        <taxon>Bacillales</taxon>
        <taxon>Bacillaceae</taxon>
        <taxon>Bacillus</taxon>
    </lineage>
</organism>
<dbReference type="EMBL" id="JAXOVW010000270">
    <property type="protein sequence ID" value="MDZ5610825.1"/>
    <property type="molecule type" value="Genomic_DNA"/>
</dbReference>
<keyword evidence="2" id="KW-1185">Reference proteome</keyword>
<protein>
    <submittedName>
        <fullName evidence="1">Immunity 22 family protein</fullName>
    </submittedName>
</protein>
<comment type="caution">
    <text evidence="1">The sequence shown here is derived from an EMBL/GenBank/DDBJ whole genome shotgun (WGS) entry which is preliminary data.</text>
</comment>
<sequence>MNEKVSVWIGNFESKAALRDYINIEYTEDGDSISSIFEKNFCLDYYDRDLVEKKWISQPTNNIRDLLKGFSYSDQFINQFDVINHEKEFNTAILVYNLEYDAQETKSKYNNNELEFIGVAQYTIVVDDRW</sequence>
<gene>
    <name evidence="1" type="ORF">U2I54_28570</name>
</gene>
<reference evidence="2" key="1">
    <citation type="submission" date="2023-11" db="EMBL/GenBank/DDBJ databases">
        <title>Genome Sequence of Bacillus pseudomycoides stain BUPM19.</title>
        <authorList>
            <person name="Farhat A."/>
        </authorList>
    </citation>
    <scope>NUCLEOTIDE SEQUENCE [LARGE SCALE GENOMIC DNA]</scope>
    <source>
        <strain evidence="2">BUPM19</strain>
    </source>
</reference>
<proteinExistence type="predicted"/>
<dbReference type="Proteomes" id="UP001291930">
    <property type="component" value="Unassembled WGS sequence"/>
</dbReference>
<dbReference type="Pfam" id="PF14112">
    <property type="entry name" value="DUF4284"/>
    <property type="match status" value="1"/>
</dbReference>
<evidence type="ECO:0000313" key="2">
    <source>
        <dbReference type="Proteomes" id="UP001291930"/>
    </source>
</evidence>